<dbReference type="InterPro" id="IPR006016">
    <property type="entry name" value="UspA"/>
</dbReference>
<dbReference type="Pfam" id="PF00582">
    <property type="entry name" value="Usp"/>
    <property type="match status" value="1"/>
</dbReference>
<comment type="caution">
    <text evidence="3">The sequence shown here is derived from an EMBL/GenBank/DDBJ whole genome shotgun (WGS) entry which is preliminary data.</text>
</comment>
<reference evidence="3 4" key="1">
    <citation type="submission" date="2018-09" db="EMBL/GenBank/DDBJ databases">
        <title>Altererythrobacter spongiae sp. nov., isolated from a marine sponge.</title>
        <authorList>
            <person name="Zhuang L."/>
            <person name="Luo L."/>
        </authorList>
    </citation>
    <scope>NUCLEOTIDE SEQUENCE [LARGE SCALE GENOMIC DNA]</scope>
    <source>
        <strain evidence="3 4">HN-Y73</strain>
    </source>
</reference>
<evidence type="ECO:0000313" key="4">
    <source>
        <dbReference type="Proteomes" id="UP000284395"/>
    </source>
</evidence>
<name>A0A420EE60_9SPHN</name>
<evidence type="ECO:0000256" key="1">
    <source>
        <dbReference type="ARBA" id="ARBA00008791"/>
    </source>
</evidence>
<sequence length="304" mass="33151">MSRFYRDSSDRVWSIVACHVLFCMIVENEEERLTMRSFLVHVHDDSCLDARLKVAVDLARSFDGHLTCLHATPYEFFMPNDVYGTLIAQMAAEQRSNAARMHETLNGKLADSGVEWDWMEQEGMVVTRLFQQAGLSDLVLLGACDEETGEPGYSSLPGELAIETQTPVMVVPQSSSAFDVTAPAVVAWKGTSESSRALRAAVPLLAKAASVDIVTSHEAGSSDYDVAAEAAQTFLSHHGIASQVTKLEDTSKSVATDLNEFTQSKGAGLIVMGAFGQSRLRQRVFGGVTREMLSNVQVPLFLCH</sequence>
<dbReference type="SUPFAM" id="SSF52402">
    <property type="entry name" value="Adenine nucleotide alpha hydrolases-like"/>
    <property type="match status" value="2"/>
</dbReference>
<proteinExistence type="inferred from homology"/>
<evidence type="ECO:0000313" key="3">
    <source>
        <dbReference type="EMBL" id="RKF18963.1"/>
    </source>
</evidence>
<dbReference type="EMBL" id="RAPF01000008">
    <property type="protein sequence ID" value="RKF18963.1"/>
    <property type="molecule type" value="Genomic_DNA"/>
</dbReference>
<comment type="similarity">
    <text evidence="1">Belongs to the universal stress protein A family.</text>
</comment>
<dbReference type="Proteomes" id="UP000284395">
    <property type="component" value="Unassembled WGS sequence"/>
</dbReference>
<dbReference type="PANTHER" id="PTHR46268:SF15">
    <property type="entry name" value="UNIVERSAL STRESS PROTEIN HP_0031"/>
    <property type="match status" value="1"/>
</dbReference>
<evidence type="ECO:0000259" key="2">
    <source>
        <dbReference type="Pfam" id="PF00582"/>
    </source>
</evidence>
<keyword evidence="4" id="KW-1185">Reference proteome</keyword>
<dbReference type="PANTHER" id="PTHR46268">
    <property type="entry name" value="STRESS RESPONSE PROTEIN NHAX"/>
    <property type="match status" value="1"/>
</dbReference>
<feature type="domain" description="UspA" evidence="2">
    <location>
        <begin position="185"/>
        <end position="303"/>
    </location>
</feature>
<dbReference type="CDD" id="cd00293">
    <property type="entry name" value="USP-like"/>
    <property type="match status" value="1"/>
</dbReference>
<organism evidence="3 4">
    <name type="scientific">Altericroceibacterium spongiae</name>
    <dbReference type="NCBI Taxonomy" id="2320269"/>
    <lineage>
        <taxon>Bacteria</taxon>
        <taxon>Pseudomonadati</taxon>
        <taxon>Pseudomonadota</taxon>
        <taxon>Alphaproteobacteria</taxon>
        <taxon>Sphingomonadales</taxon>
        <taxon>Erythrobacteraceae</taxon>
        <taxon>Altericroceibacterium</taxon>
    </lineage>
</organism>
<gene>
    <name evidence="3" type="ORF">D6851_14315</name>
</gene>
<dbReference type="Gene3D" id="3.40.50.12370">
    <property type="match status" value="1"/>
</dbReference>
<dbReference type="AlphaFoldDB" id="A0A420EE60"/>
<accession>A0A420EE60</accession>
<protein>
    <submittedName>
        <fullName evidence="3">Universal stress protein</fullName>
    </submittedName>
</protein>